<gene>
    <name evidence="10" type="ORF">CSSPJE1EN1_LOCUS22570</name>
</gene>
<reference evidence="10" key="1">
    <citation type="submission" date="2024-02" db="EMBL/GenBank/DDBJ databases">
        <authorList>
            <consortium name="ELIXIR-Norway"/>
            <consortium name="Elixir Norway"/>
        </authorList>
    </citation>
    <scope>NUCLEOTIDE SEQUENCE</scope>
</reference>
<feature type="domain" description="Major facilitator superfamily (MFS) profile" evidence="9">
    <location>
        <begin position="33"/>
        <end position="505"/>
    </location>
</feature>
<dbReference type="Pfam" id="PF07690">
    <property type="entry name" value="MFS_1"/>
    <property type="match status" value="1"/>
</dbReference>
<dbReference type="SUPFAM" id="SSF103473">
    <property type="entry name" value="MFS general substrate transporter"/>
    <property type="match status" value="1"/>
</dbReference>
<protein>
    <recommendedName>
        <fullName evidence="9">Major facilitator superfamily (MFS) profile domain-containing protein</fullName>
    </recommendedName>
</protein>
<accession>A0ABP0XHP9</accession>
<comment type="subcellular location">
    <subcellularLocation>
        <location evidence="1">Membrane</location>
        <topology evidence="1">Multi-pass membrane protein</topology>
    </subcellularLocation>
</comment>
<feature type="transmembrane region" description="Helical" evidence="8">
    <location>
        <begin position="448"/>
        <end position="473"/>
    </location>
</feature>
<proteinExistence type="inferred from homology"/>
<dbReference type="InterPro" id="IPR036259">
    <property type="entry name" value="MFS_trans_sf"/>
</dbReference>
<keyword evidence="4" id="KW-0762">Sugar transport</keyword>
<evidence type="ECO:0000313" key="10">
    <source>
        <dbReference type="EMBL" id="CAK9277092.1"/>
    </source>
</evidence>
<dbReference type="PANTHER" id="PTHR43184">
    <property type="entry name" value="MAJOR FACILITATOR SUPERFAMILY TRANSPORTER 16, ISOFORM B"/>
    <property type="match status" value="1"/>
</dbReference>
<dbReference type="EMBL" id="OZ020103">
    <property type="protein sequence ID" value="CAK9277092.1"/>
    <property type="molecule type" value="Genomic_DNA"/>
</dbReference>
<dbReference type="InterPro" id="IPR000849">
    <property type="entry name" value="Sugar_P_transporter"/>
</dbReference>
<feature type="transmembrane region" description="Helical" evidence="8">
    <location>
        <begin position="120"/>
        <end position="137"/>
    </location>
</feature>
<evidence type="ECO:0000256" key="1">
    <source>
        <dbReference type="ARBA" id="ARBA00004141"/>
    </source>
</evidence>
<keyword evidence="5 8" id="KW-0812">Transmembrane</keyword>
<dbReference type="PIRSF" id="PIRSF002808">
    <property type="entry name" value="Hexose_phosphate_transp"/>
    <property type="match status" value="1"/>
</dbReference>
<dbReference type="InterPro" id="IPR020846">
    <property type="entry name" value="MFS_dom"/>
</dbReference>
<evidence type="ECO:0000259" key="9">
    <source>
        <dbReference type="PROSITE" id="PS50850"/>
    </source>
</evidence>
<evidence type="ECO:0000256" key="4">
    <source>
        <dbReference type="ARBA" id="ARBA00022597"/>
    </source>
</evidence>
<evidence type="ECO:0000313" key="11">
    <source>
        <dbReference type="Proteomes" id="UP001497444"/>
    </source>
</evidence>
<evidence type="ECO:0000256" key="7">
    <source>
        <dbReference type="ARBA" id="ARBA00023136"/>
    </source>
</evidence>
<sequence>MATNTKHLPAGLKLLKRLRGGKDLNANGYRTSVLIITFISYAFYHMSRKPPSIVKTVLDPEDNINSSPHYSLPPLHTWPANYLLAAANSNAKGDAGSNQGRGWPPFDGKTGKARLGEVDLAFLASYAIGMYFAGHLGDRLHLRLFLTAGMAISGFFVCLFGLGYWLDIHSFSYFIGVQMFAGLFQATGWPSVVTVVGNWHGMSRRGLIMGIWNAHTSAGNILGSLIAAAVLKYGWGWSFLLPGLLLASGGLVIFLFLVVEPADVGLPSPHKEDAAQGKAGKSYNEKKQDMPFFYKTDPDAIGFLEGWRIPGVATFALCLFFAKLVAYTFLYWLPFYIRHTQIAGEFLDDKMAGNLSTLFDVGGVVGGILAGYLSDHLKARAITAAGFMFSAIPALYCYRLYGSISLPVNIGLMMVTGMLINGPYALITTAVSADLGTHKSIRENGRALATVTAIIDGTGSVGAAIGPLLTGYISSQGWGAVFIMLMVAAFFSGILLTRLIIAELVEIFGKKPSVPSVDGEIGGDPNGLIQPLLDDKH</sequence>
<feature type="transmembrane region" description="Helical" evidence="8">
    <location>
        <begin position="144"/>
        <end position="165"/>
    </location>
</feature>
<dbReference type="PANTHER" id="PTHR43184:SF12">
    <property type="entry name" value="SUGAR PHOSPHATE EXCHANGER 3"/>
    <property type="match status" value="1"/>
</dbReference>
<keyword evidence="6 8" id="KW-1133">Transmembrane helix</keyword>
<evidence type="ECO:0000256" key="3">
    <source>
        <dbReference type="ARBA" id="ARBA00022448"/>
    </source>
</evidence>
<feature type="transmembrane region" description="Helical" evidence="8">
    <location>
        <begin position="237"/>
        <end position="259"/>
    </location>
</feature>
<feature type="transmembrane region" description="Helical" evidence="8">
    <location>
        <begin position="171"/>
        <end position="199"/>
    </location>
</feature>
<dbReference type="Proteomes" id="UP001497444">
    <property type="component" value="Chromosome 8"/>
</dbReference>
<comment type="similarity">
    <text evidence="2">Belongs to the major facilitator superfamily. Organophosphate:Pi antiporter (OPA) (TC 2.A.1.4) family.</text>
</comment>
<keyword evidence="11" id="KW-1185">Reference proteome</keyword>
<evidence type="ECO:0000256" key="2">
    <source>
        <dbReference type="ARBA" id="ARBA00009598"/>
    </source>
</evidence>
<feature type="transmembrane region" description="Helical" evidence="8">
    <location>
        <begin position="479"/>
        <end position="501"/>
    </location>
</feature>
<evidence type="ECO:0000256" key="8">
    <source>
        <dbReference type="SAM" id="Phobius"/>
    </source>
</evidence>
<feature type="transmembrane region" description="Helical" evidence="8">
    <location>
        <begin position="407"/>
        <end position="427"/>
    </location>
</feature>
<name>A0ABP0XHP9_9BRYO</name>
<feature type="transmembrane region" description="Helical" evidence="8">
    <location>
        <begin position="312"/>
        <end position="333"/>
    </location>
</feature>
<evidence type="ECO:0000256" key="6">
    <source>
        <dbReference type="ARBA" id="ARBA00022989"/>
    </source>
</evidence>
<keyword evidence="3" id="KW-0813">Transport</keyword>
<dbReference type="InterPro" id="IPR011701">
    <property type="entry name" value="MFS"/>
</dbReference>
<feature type="transmembrane region" description="Helical" evidence="8">
    <location>
        <begin position="211"/>
        <end position="231"/>
    </location>
</feature>
<organism evidence="10 11">
    <name type="scientific">Sphagnum jensenii</name>
    <dbReference type="NCBI Taxonomy" id="128206"/>
    <lineage>
        <taxon>Eukaryota</taxon>
        <taxon>Viridiplantae</taxon>
        <taxon>Streptophyta</taxon>
        <taxon>Embryophyta</taxon>
        <taxon>Bryophyta</taxon>
        <taxon>Sphagnophytina</taxon>
        <taxon>Sphagnopsida</taxon>
        <taxon>Sphagnales</taxon>
        <taxon>Sphagnaceae</taxon>
        <taxon>Sphagnum</taxon>
    </lineage>
</organism>
<keyword evidence="7 8" id="KW-0472">Membrane</keyword>
<dbReference type="PROSITE" id="PS50850">
    <property type="entry name" value="MFS"/>
    <property type="match status" value="1"/>
</dbReference>
<feature type="transmembrane region" description="Helical" evidence="8">
    <location>
        <begin position="381"/>
        <end position="401"/>
    </location>
</feature>
<evidence type="ECO:0000256" key="5">
    <source>
        <dbReference type="ARBA" id="ARBA00022692"/>
    </source>
</evidence>
<dbReference type="Gene3D" id="1.20.1250.20">
    <property type="entry name" value="MFS general substrate transporter like domains"/>
    <property type="match status" value="2"/>
</dbReference>
<feature type="transmembrane region" description="Helical" evidence="8">
    <location>
        <begin position="353"/>
        <end position="374"/>
    </location>
</feature>